<dbReference type="PROSITE" id="PS50075">
    <property type="entry name" value="CARRIER"/>
    <property type="match status" value="1"/>
</dbReference>
<comment type="caution">
    <text evidence="2">The sequence shown here is derived from an EMBL/GenBank/DDBJ whole genome shotgun (WGS) entry which is preliminary data.</text>
</comment>
<gene>
    <name evidence="2" type="ORF">Ahu01nite_069820</name>
</gene>
<keyword evidence="3" id="KW-1185">Reference proteome</keyword>
<proteinExistence type="predicted"/>
<dbReference type="Proteomes" id="UP000603200">
    <property type="component" value="Unassembled WGS sequence"/>
</dbReference>
<dbReference type="EMBL" id="BOMN01000100">
    <property type="protein sequence ID" value="GIE23880.1"/>
    <property type="molecule type" value="Genomic_DNA"/>
</dbReference>
<dbReference type="InterPro" id="IPR009081">
    <property type="entry name" value="PP-bd_ACP"/>
</dbReference>
<feature type="domain" description="Carrier" evidence="1">
    <location>
        <begin position="1"/>
        <end position="79"/>
    </location>
</feature>
<dbReference type="SUPFAM" id="SSF47336">
    <property type="entry name" value="ACP-like"/>
    <property type="match status" value="1"/>
</dbReference>
<name>A0ABQ3ZZ15_9ACTN</name>
<evidence type="ECO:0000313" key="3">
    <source>
        <dbReference type="Proteomes" id="UP000603200"/>
    </source>
</evidence>
<protein>
    <recommendedName>
        <fullName evidence="1">Carrier domain-containing protein</fullName>
    </recommendedName>
</protein>
<sequence>MADDRSLTVIRAAVAEAAAGRAVTDETPLIQERILDSLSLLGLVARLEQELGVVVHDADILPDNFGSIRQIHTFVSTRSLRAS</sequence>
<dbReference type="InterPro" id="IPR036736">
    <property type="entry name" value="ACP-like_sf"/>
</dbReference>
<reference evidence="2 3" key="1">
    <citation type="submission" date="2021-01" db="EMBL/GenBank/DDBJ databases">
        <title>Whole genome shotgun sequence of Actinoplanes humidus NBRC 14915.</title>
        <authorList>
            <person name="Komaki H."/>
            <person name="Tamura T."/>
        </authorList>
    </citation>
    <scope>NUCLEOTIDE SEQUENCE [LARGE SCALE GENOMIC DNA]</scope>
    <source>
        <strain evidence="2 3">NBRC 14915</strain>
    </source>
</reference>
<accession>A0ABQ3ZZ15</accession>
<evidence type="ECO:0000259" key="1">
    <source>
        <dbReference type="PROSITE" id="PS50075"/>
    </source>
</evidence>
<dbReference type="Gene3D" id="1.10.1200.10">
    <property type="entry name" value="ACP-like"/>
    <property type="match status" value="1"/>
</dbReference>
<dbReference type="Pfam" id="PF00550">
    <property type="entry name" value="PP-binding"/>
    <property type="match status" value="1"/>
</dbReference>
<evidence type="ECO:0000313" key="2">
    <source>
        <dbReference type="EMBL" id="GIE23880.1"/>
    </source>
</evidence>
<organism evidence="2 3">
    <name type="scientific">Winogradskya humida</name>
    <dbReference type="NCBI Taxonomy" id="113566"/>
    <lineage>
        <taxon>Bacteria</taxon>
        <taxon>Bacillati</taxon>
        <taxon>Actinomycetota</taxon>
        <taxon>Actinomycetes</taxon>
        <taxon>Micromonosporales</taxon>
        <taxon>Micromonosporaceae</taxon>
        <taxon>Winogradskya</taxon>
    </lineage>
</organism>
<dbReference type="RefSeq" id="WP_203840928.1">
    <property type="nucleotide sequence ID" value="NZ_BAAATV010000003.1"/>
</dbReference>